<reference evidence="2 3" key="1">
    <citation type="submission" date="2016-10" db="EMBL/GenBank/DDBJ databases">
        <authorList>
            <person name="de Groot N.N."/>
        </authorList>
    </citation>
    <scope>NUCLEOTIDE SEQUENCE [LARGE SCALE GENOMIC DNA]</scope>
    <source>
        <strain evidence="2 3">DSM 17925</strain>
    </source>
</reference>
<dbReference type="OrthoDB" id="9805504at2"/>
<dbReference type="STRING" id="364200.SAMN04488515_1801"/>
<keyword evidence="3" id="KW-1185">Reference proteome</keyword>
<dbReference type="InterPro" id="IPR016071">
    <property type="entry name" value="Staphylococal_nuclease_OB-fold"/>
</dbReference>
<dbReference type="GO" id="GO:0004519">
    <property type="term" value="F:endonuclease activity"/>
    <property type="evidence" value="ECO:0007669"/>
    <property type="project" value="UniProtKB-KW"/>
</dbReference>
<accession>A0A1I0QCR4</accession>
<dbReference type="PANTHER" id="PTHR12302:SF26">
    <property type="entry name" value="BLR1266 PROTEIN"/>
    <property type="match status" value="1"/>
</dbReference>
<name>A0A1I0QCR4_9RHOB</name>
<keyword evidence="2" id="KW-0255">Endonuclease</keyword>
<dbReference type="Gene3D" id="2.40.50.90">
    <property type="match status" value="1"/>
</dbReference>
<gene>
    <name evidence="2" type="ORF">SAMN04488515_1801</name>
</gene>
<dbReference type="Proteomes" id="UP000199167">
    <property type="component" value="Unassembled WGS sequence"/>
</dbReference>
<keyword evidence="2" id="KW-0540">Nuclease</keyword>
<dbReference type="InterPro" id="IPR035437">
    <property type="entry name" value="SNase_OB-fold_sf"/>
</dbReference>
<dbReference type="SMART" id="SM00318">
    <property type="entry name" value="SNc"/>
    <property type="match status" value="1"/>
</dbReference>
<dbReference type="EMBL" id="FOIZ01000001">
    <property type="protein sequence ID" value="SEW24381.1"/>
    <property type="molecule type" value="Genomic_DNA"/>
</dbReference>
<dbReference type="PANTHER" id="PTHR12302">
    <property type="entry name" value="EBNA2 BINDING PROTEIN P100"/>
    <property type="match status" value="1"/>
</dbReference>
<feature type="domain" description="TNase-like" evidence="1">
    <location>
        <begin position="24"/>
        <end position="140"/>
    </location>
</feature>
<dbReference type="RefSeq" id="WP_089992957.1">
    <property type="nucleotide sequence ID" value="NZ_FOIZ01000001.1"/>
</dbReference>
<dbReference type="Pfam" id="PF00565">
    <property type="entry name" value="SNase"/>
    <property type="match status" value="1"/>
</dbReference>
<dbReference type="SUPFAM" id="SSF50199">
    <property type="entry name" value="Staphylococcal nuclease"/>
    <property type="match status" value="1"/>
</dbReference>
<evidence type="ECO:0000313" key="2">
    <source>
        <dbReference type="EMBL" id="SEW24381.1"/>
    </source>
</evidence>
<dbReference type="PROSITE" id="PS50830">
    <property type="entry name" value="TNASE_3"/>
    <property type="match status" value="1"/>
</dbReference>
<organism evidence="2 3">
    <name type="scientific">Cognatiyoonia koreensis</name>
    <dbReference type="NCBI Taxonomy" id="364200"/>
    <lineage>
        <taxon>Bacteria</taxon>
        <taxon>Pseudomonadati</taxon>
        <taxon>Pseudomonadota</taxon>
        <taxon>Alphaproteobacteria</taxon>
        <taxon>Rhodobacterales</taxon>
        <taxon>Paracoccaceae</taxon>
        <taxon>Cognatiyoonia</taxon>
    </lineage>
</organism>
<evidence type="ECO:0000259" key="1">
    <source>
        <dbReference type="PROSITE" id="PS50830"/>
    </source>
</evidence>
<protein>
    <submittedName>
        <fullName evidence="2">Endonuclease YncB, thermonuclease family</fullName>
    </submittedName>
</protein>
<evidence type="ECO:0000313" key="3">
    <source>
        <dbReference type="Proteomes" id="UP000199167"/>
    </source>
</evidence>
<proteinExistence type="predicted"/>
<keyword evidence="2" id="KW-0378">Hydrolase</keyword>
<sequence>MRYLTFFFCFWGSIAAADINGTIRVIDGDTFAVGDTRVRLFGIDAPENGQPCRDRAGRMMDCGDWVSDQVAALYDGQRTTCVEIEKDRYGRSVATCQVRGRDVGSQIVGDGLAWAFLRYSDAYALDEKTAAVAERGIWAFEIDNPATYRAVQAAAPDPTGDCIIKGNISNSGYIYHMPHNRDYGRTRINESKGERWFCTESEARAAGWRPARN</sequence>
<dbReference type="AlphaFoldDB" id="A0A1I0QCR4"/>